<protein>
    <recommendedName>
        <fullName evidence="2">Reverse transcriptase Ty1/copia-type domain-containing protein</fullName>
    </recommendedName>
</protein>
<gene>
    <name evidence="3" type="ORF">KSP39_PZI022880</name>
</gene>
<dbReference type="Proteomes" id="UP001418222">
    <property type="component" value="Unassembled WGS sequence"/>
</dbReference>
<feature type="compositionally biased region" description="Basic and acidic residues" evidence="1">
    <location>
        <begin position="345"/>
        <end position="356"/>
    </location>
</feature>
<dbReference type="AlphaFoldDB" id="A0AAP0AVW6"/>
<comment type="caution">
    <text evidence="3">The sequence shown here is derived from an EMBL/GenBank/DDBJ whole genome shotgun (WGS) entry which is preliminary data.</text>
</comment>
<evidence type="ECO:0000259" key="2">
    <source>
        <dbReference type="Pfam" id="PF07727"/>
    </source>
</evidence>
<dbReference type="EMBL" id="JBBWWQ010000020">
    <property type="protein sequence ID" value="KAK8916653.1"/>
    <property type="molecule type" value="Genomic_DNA"/>
</dbReference>
<dbReference type="InterPro" id="IPR013103">
    <property type="entry name" value="RVT_2"/>
</dbReference>
<dbReference type="InterPro" id="IPR043502">
    <property type="entry name" value="DNA/RNA_pol_sf"/>
</dbReference>
<organism evidence="3 4">
    <name type="scientific">Platanthera zijinensis</name>
    <dbReference type="NCBI Taxonomy" id="2320716"/>
    <lineage>
        <taxon>Eukaryota</taxon>
        <taxon>Viridiplantae</taxon>
        <taxon>Streptophyta</taxon>
        <taxon>Embryophyta</taxon>
        <taxon>Tracheophyta</taxon>
        <taxon>Spermatophyta</taxon>
        <taxon>Magnoliopsida</taxon>
        <taxon>Liliopsida</taxon>
        <taxon>Asparagales</taxon>
        <taxon>Orchidaceae</taxon>
        <taxon>Orchidoideae</taxon>
        <taxon>Orchideae</taxon>
        <taxon>Orchidinae</taxon>
        <taxon>Platanthera</taxon>
    </lineage>
</organism>
<evidence type="ECO:0000256" key="1">
    <source>
        <dbReference type="SAM" id="MobiDB-lite"/>
    </source>
</evidence>
<proteinExistence type="predicted"/>
<name>A0AAP0AVW6_9ASPA</name>
<feature type="region of interest" description="Disordered" evidence="1">
    <location>
        <begin position="317"/>
        <end position="356"/>
    </location>
</feature>
<dbReference type="Pfam" id="PF07727">
    <property type="entry name" value="RVT_2"/>
    <property type="match status" value="1"/>
</dbReference>
<feature type="compositionally biased region" description="Polar residues" evidence="1">
    <location>
        <begin position="276"/>
        <end position="302"/>
    </location>
</feature>
<keyword evidence="4" id="KW-1185">Reference proteome</keyword>
<feature type="domain" description="Reverse transcriptase Ty1/copia-type" evidence="2">
    <location>
        <begin position="1"/>
        <end position="145"/>
    </location>
</feature>
<reference evidence="3 4" key="1">
    <citation type="journal article" date="2022" name="Nat. Plants">
        <title>Genomes of leafy and leafless Platanthera orchids illuminate the evolution of mycoheterotrophy.</title>
        <authorList>
            <person name="Li M.H."/>
            <person name="Liu K.W."/>
            <person name="Li Z."/>
            <person name="Lu H.C."/>
            <person name="Ye Q.L."/>
            <person name="Zhang D."/>
            <person name="Wang J.Y."/>
            <person name="Li Y.F."/>
            <person name="Zhong Z.M."/>
            <person name="Liu X."/>
            <person name="Yu X."/>
            <person name="Liu D.K."/>
            <person name="Tu X.D."/>
            <person name="Liu B."/>
            <person name="Hao Y."/>
            <person name="Liao X.Y."/>
            <person name="Jiang Y.T."/>
            <person name="Sun W.H."/>
            <person name="Chen J."/>
            <person name="Chen Y.Q."/>
            <person name="Ai Y."/>
            <person name="Zhai J.W."/>
            <person name="Wu S.S."/>
            <person name="Zhou Z."/>
            <person name="Hsiao Y.Y."/>
            <person name="Wu W.L."/>
            <person name="Chen Y.Y."/>
            <person name="Lin Y.F."/>
            <person name="Hsu J.L."/>
            <person name="Li C.Y."/>
            <person name="Wang Z.W."/>
            <person name="Zhao X."/>
            <person name="Zhong W.Y."/>
            <person name="Ma X.K."/>
            <person name="Ma L."/>
            <person name="Huang J."/>
            <person name="Chen G.Z."/>
            <person name="Huang M.Z."/>
            <person name="Huang L."/>
            <person name="Peng D.H."/>
            <person name="Luo Y.B."/>
            <person name="Zou S.Q."/>
            <person name="Chen S.P."/>
            <person name="Lan S."/>
            <person name="Tsai W.C."/>
            <person name="Van de Peer Y."/>
            <person name="Liu Z.J."/>
        </authorList>
    </citation>
    <scope>NUCLEOTIDE SEQUENCE [LARGE SCALE GENOMIC DNA]</scope>
    <source>
        <strain evidence="3">Lor287</strain>
    </source>
</reference>
<evidence type="ECO:0000313" key="3">
    <source>
        <dbReference type="EMBL" id="KAK8916653.1"/>
    </source>
</evidence>
<dbReference type="PANTHER" id="PTHR11439">
    <property type="entry name" value="GAG-POL-RELATED RETROTRANSPOSON"/>
    <property type="match status" value="1"/>
</dbReference>
<dbReference type="PANTHER" id="PTHR11439:SF470">
    <property type="entry name" value="CYSTEINE-RICH RLK (RECEPTOR-LIKE PROTEIN KINASE) 8"/>
    <property type="match status" value="1"/>
</dbReference>
<feature type="region of interest" description="Disordered" evidence="1">
    <location>
        <begin position="276"/>
        <end position="305"/>
    </location>
</feature>
<dbReference type="SUPFAM" id="SSF56672">
    <property type="entry name" value="DNA/RNA polymerases"/>
    <property type="match status" value="1"/>
</dbReference>
<sequence length="391" mass="44314">MRQPPGFETTGESRVCLLKKSIYGLKQSPRAWFDKFSKVVRDMGFTRNSADFFLFTRHRATGTVLLLVYVVDILLTGDDSKGIHAVKQHLSTVFQTKDLGHFRYFLGLEVARRLDGLVLSQRKYCLDLLKDAGQSGCKPATTPMEANHKLCAHASDDDLPLQNPKYYRRLVGKLIYLTVTRPDISFVVGNVSRSCMLPGFLISRRLNGFSDTLRQLRVKGCLRKIKHLGCKPKHSLDVNRKNGAANKGTRSVGTVRRLRMYNVCPKRDRKGKILEQTYSQKSSQTHASSPTAVGLTRKSTPDNVDEKALETVEKYSFFSTEETPPSSGKHPPTAAAKLKIQRRRTAQERRWRGDGERRGATLAWGWQTQRRRAARRWRGDGGREIFVALSF</sequence>
<evidence type="ECO:0000313" key="4">
    <source>
        <dbReference type="Proteomes" id="UP001418222"/>
    </source>
</evidence>
<feature type="compositionally biased region" description="Polar residues" evidence="1">
    <location>
        <begin position="317"/>
        <end position="326"/>
    </location>
</feature>
<accession>A0AAP0AVW6</accession>